<keyword evidence="3" id="KW-1185">Reference proteome</keyword>
<feature type="chain" id="PRO_5045497637" evidence="1">
    <location>
        <begin position="32"/>
        <end position="97"/>
    </location>
</feature>
<organism evidence="2 3">
    <name type="scientific">Nonomuraea guangzhouensis</name>
    <dbReference type="NCBI Taxonomy" id="1291555"/>
    <lineage>
        <taxon>Bacteria</taxon>
        <taxon>Bacillati</taxon>
        <taxon>Actinomycetota</taxon>
        <taxon>Actinomycetes</taxon>
        <taxon>Streptosporangiales</taxon>
        <taxon>Streptosporangiaceae</taxon>
        <taxon>Nonomuraea</taxon>
    </lineage>
</organism>
<dbReference type="InterPro" id="IPR045935">
    <property type="entry name" value="DUF6355"/>
</dbReference>
<name>A0ABW4G2B9_9ACTN</name>
<dbReference type="Proteomes" id="UP001597097">
    <property type="component" value="Unassembled WGS sequence"/>
</dbReference>
<dbReference type="EMBL" id="JBHUCM010000007">
    <property type="protein sequence ID" value="MFD1536901.1"/>
    <property type="molecule type" value="Genomic_DNA"/>
</dbReference>
<proteinExistence type="predicted"/>
<sequence length="97" mass="10087">MLGKLVTATVAASVLLATIATSTVTASPAHADNYCGFVPGTTGLGGHSPYYVHCDANTRVWVRVLVAASEDYDLCAGPGQNVLHSLAHYAYYKGALC</sequence>
<keyword evidence="1" id="KW-0732">Signal</keyword>
<dbReference type="RefSeq" id="WP_219527850.1">
    <property type="nucleotide sequence ID" value="NZ_JAHKRM010000003.1"/>
</dbReference>
<comment type="caution">
    <text evidence="2">The sequence shown here is derived from an EMBL/GenBank/DDBJ whole genome shotgun (WGS) entry which is preliminary data.</text>
</comment>
<protein>
    <submittedName>
        <fullName evidence="2">DUF6355 family natural product biosynthesis protein</fullName>
    </submittedName>
</protein>
<evidence type="ECO:0000256" key="1">
    <source>
        <dbReference type="SAM" id="SignalP"/>
    </source>
</evidence>
<evidence type="ECO:0000313" key="3">
    <source>
        <dbReference type="Proteomes" id="UP001597097"/>
    </source>
</evidence>
<accession>A0ABW4G2B9</accession>
<reference evidence="3" key="1">
    <citation type="journal article" date="2019" name="Int. J. Syst. Evol. Microbiol.">
        <title>The Global Catalogue of Microorganisms (GCM) 10K type strain sequencing project: providing services to taxonomists for standard genome sequencing and annotation.</title>
        <authorList>
            <consortium name="The Broad Institute Genomics Platform"/>
            <consortium name="The Broad Institute Genome Sequencing Center for Infectious Disease"/>
            <person name="Wu L."/>
            <person name="Ma J."/>
        </authorList>
    </citation>
    <scope>NUCLEOTIDE SEQUENCE [LARGE SCALE GENOMIC DNA]</scope>
    <source>
        <strain evidence="3">CGMCC 1.15399</strain>
    </source>
</reference>
<feature type="signal peptide" evidence="1">
    <location>
        <begin position="1"/>
        <end position="31"/>
    </location>
</feature>
<dbReference type="Pfam" id="PF19882">
    <property type="entry name" value="DUF6355"/>
    <property type="match status" value="1"/>
</dbReference>
<gene>
    <name evidence="2" type="ORF">ACFSJ0_07645</name>
</gene>
<evidence type="ECO:0000313" key="2">
    <source>
        <dbReference type="EMBL" id="MFD1536901.1"/>
    </source>
</evidence>